<reference evidence="1" key="1">
    <citation type="submission" date="2014-12" db="EMBL/GenBank/DDBJ databases">
        <title>Insight into the proteome of Arion vulgaris.</title>
        <authorList>
            <person name="Aradska J."/>
            <person name="Bulat T."/>
            <person name="Smidak R."/>
            <person name="Sarate P."/>
            <person name="Gangsoo J."/>
            <person name="Sialana F."/>
            <person name="Bilban M."/>
            <person name="Lubec G."/>
        </authorList>
    </citation>
    <scope>NUCLEOTIDE SEQUENCE</scope>
    <source>
        <tissue evidence="1">Skin</tissue>
    </source>
</reference>
<accession>A0A0B7AV19</accession>
<dbReference type="AlphaFoldDB" id="A0A0B7AV19"/>
<gene>
    <name evidence="1" type="primary">ORF139382</name>
</gene>
<protein>
    <submittedName>
        <fullName evidence="1">Uncharacterized protein</fullName>
    </submittedName>
</protein>
<sequence length="49" mass="5880">AKELKAQMFLDRKKKETHCFETLTNQIYHRVLIMLLEFDVFSSSFETVI</sequence>
<feature type="non-terminal residue" evidence="1">
    <location>
        <position position="1"/>
    </location>
</feature>
<proteinExistence type="predicted"/>
<name>A0A0B7AV19_9EUPU</name>
<organism evidence="1">
    <name type="scientific">Arion vulgaris</name>
    <dbReference type="NCBI Taxonomy" id="1028688"/>
    <lineage>
        <taxon>Eukaryota</taxon>
        <taxon>Metazoa</taxon>
        <taxon>Spiralia</taxon>
        <taxon>Lophotrochozoa</taxon>
        <taxon>Mollusca</taxon>
        <taxon>Gastropoda</taxon>
        <taxon>Heterobranchia</taxon>
        <taxon>Euthyneura</taxon>
        <taxon>Panpulmonata</taxon>
        <taxon>Eupulmonata</taxon>
        <taxon>Stylommatophora</taxon>
        <taxon>Helicina</taxon>
        <taxon>Arionoidea</taxon>
        <taxon>Arionidae</taxon>
        <taxon>Arion</taxon>
    </lineage>
</organism>
<dbReference type="EMBL" id="HACG01036996">
    <property type="protein sequence ID" value="CEK83861.1"/>
    <property type="molecule type" value="Transcribed_RNA"/>
</dbReference>
<evidence type="ECO:0000313" key="1">
    <source>
        <dbReference type="EMBL" id="CEK83861.1"/>
    </source>
</evidence>